<dbReference type="KEGG" id="vg:19487451"/>
<dbReference type="RefSeq" id="YP_009031523.1">
    <property type="nucleotide sequence ID" value="NC_024138.1"/>
</dbReference>
<sequence>MSNRRTVRIRIESNKAKTSFWYTLVAGNGNTIMRSTAKYTTEWNCRTAATRLCDALRFSPLAVEVQDPKTREISTLERYPSSPLKVFQKTTQTRS</sequence>
<dbReference type="EMBL" id="KJ538721">
    <property type="protein sequence ID" value="AHY84087.1"/>
    <property type="molecule type" value="Genomic_DNA"/>
</dbReference>
<dbReference type="SUPFAM" id="SSF160113">
    <property type="entry name" value="YegP-like"/>
    <property type="match status" value="1"/>
</dbReference>
<reference evidence="1 2" key="1">
    <citation type="submission" date="2014-03" db="EMBL/GenBank/DDBJ databases">
        <authorList>
            <person name="Bragg J."/>
            <person name="Dehn A."/>
            <person name="Hefner M."/>
            <person name="McHugh D."/>
            <person name="Petersen P."/>
            <person name="Zeba F."/>
            <person name="Zegers G.P."/>
            <person name="Page S.T."/>
            <person name="Bradley K.W."/>
            <person name="Clarke D.Q."/>
            <person name="Lewis M.F."/>
            <person name="Barker L.P."/>
            <person name="Bailey C."/>
            <person name="Asai D.J."/>
            <person name="Garber M.L."/>
            <person name="Bowman C.A."/>
            <person name="Russell D.A."/>
            <person name="Pope W.H."/>
            <person name="Jacobs-Sera D."/>
            <person name="Hendrix R.W."/>
            <person name="Hatfull G.F."/>
        </authorList>
    </citation>
    <scope>NUCLEOTIDE SEQUENCE [LARGE SCALE GENOMIC DNA]</scope>
</reference>
<name>A0A023ZWR2_9CAUD</name>
<accession>A0A023ZWR2</accession>
<keyword evidence="2" id="KW-1185">Reference proteome</keyword>
<proteinExistence type="predicted"/>
<dbReference type="Proteomes" id="UP000024435">
    <property type="component" value="Segment"/>
</dbReference>
<evidence type="ECO:0008006" key="3">
    <source>
        <dbReference type="Google" id="ProtNLM"/>
    </source>
</evidence>
<dbReference type="InterPro" id="IPR036913">
    <property type="entry name" value="YegP-like_sf"/>
</dbReference>
<evidence type="ECO:0000313" key="1">
    <source>
        <dbReference type="EMBL" id="AHY84087.1"/>
    </source>
</evidence>
<dbReference type="GeneID" id="19487451"/>
<evidence type="ECO:0000313" key="2">
    <source>
        <dbReference type="Proteomes" id="UP000024435"/>
    </source>
</evidence>
<gene>
    <name evidence="1" type="primary">13</name>
    <name evidence="1" type="ORF">PBI_MOSMORIS_13</name>
</gene>
<organism evidence="1 2">
    <name type="scientific">Mycobacterium phage MosMoris</name>
    <dbReference type="NCBI Taxonomy" id="1471542"/>
    <lineage>
        <taxon>Viruses</taxon>
        <taxon>Duplodnaviria</taxon>
        <taxon>Heunggongvirae</taxon>
        <taxon>Uroviricota</taxon>
        <taxon>Caudoviricetes</taxon>
        <taxon>Marvinvirus</taxon>
        <taxon>Marvinvirus mosmoris</taxon>
    </lineage>
</organism>
<protein>
    <recommendedName>
        <fullName evidence="3">DUF1508 domain-containing protein</fullName>
    </recommendedName>
</protein>